<reference evidence="2 3" key="2">
    <citation type="journal article" date="2009" name="PLoS ONE">
        <title>An integrated genetic and cytogenetic map of the cucumber genome.</title>
        <authorList>
            <person name="Ren Y."/>
            <person name="Zhang Z."/>
            <person name="Liu J."/>
            <person name="Staub J.E."/>
            <person name="Han Y."/>
            <person name="Cheng Z."/>
            <person name="Li X."/>
            <person name="Lu J."/>
            <person name="Miao H."/>
            <person name="Kang H."/>
            <person name="Xie B."/>
            <person name="Gu X."/>
            <person name="Wang X."/>
            <person name="Du Y."/>
            <person name="Jin W."/>
            <person name="Huang S."/>
        </authorList>
    </citation>
    <scope>NUCLEOTIDE SEQUENCE [LARGE SCALE GENOMIC DNA]</scope>
    <source>
        <strain evidence="3">cv. 9930</strain>
    </source>
</reference>
<accession>A0A0A0KF90</accession>
<evidence type="ECO:0000256" key="1">
    <source>
        <dbReference type="SAM" id="MobiDB-lite"/>
    </source>
</evidence>
<evidence type="ECO:0000313" key="3">
    <source>
        <dbReference type="Proteomes" id="UP000029981"/>
    </source>
</evidence>
<feature type="region of interest" description="Disordered" evidence="1">
    <location>
        <begin position="1"/>
        <end position="32"/>
    </location>
</feature>
<reference evidence="2 3" key="1">
    <citation type="journal article" date="2009" name="Nat. Genet.">
        <title>The genome of the cucumber, Cucumis sativus L.</title>
        <authorList>
            <person name="Huang S."/>
            <person name="Li R."/>
            <person name="Zhang Z."/>
            <person name="Li L."/>
            <person name="Gu X."/>
            <person name="Fan W."/>
            <person name="Lucas W.J."/>
            <person name="Wang X."/>
            <person name="Xie B."/>
            <person name="Ni P."/>
            <person name="Ren Y."/>
            <person name="Zhu H."/>
            <person name="Li J."/>
            <person name="Lin K."/>
            <person name="Jin W."/>
            <person name="Fei Z."/>
            <person name="Li G."/>
            <person name="Staub J."/>
            <person name="Kilian A."/>
            <person name="van der Vossen E.A."/>
            <person name="Wu Y."/>
            <person name="Guo J."/>
            <person name="He J."/>
            <person name="Jia Z."/>
            <person name="Ren Y."/>
            <person name="Tian G."/>
            <person name="Lu Y."/>
            <person name="Ruan J."/>
            <person name="Qian W."/>
            <person name="Wang M."/>
            <person name="Huang Q."/>
            <person name="Li B."/>
            <person name="Xuan Z."/>
            <person name="Cao J."/>
            <person name="Asan"/>
            <person name="Wu Z."/>
            <person name="Zhang J."/>
            <person name="Cai Q."/>
            <person name="Bai Y."/>
            <person name="Zhao B."/>
            <person name="Han Y."/>
            <person name="Li Y."/>
            <person name="Li X."/>
            <person name="Wang S."/>
            <person name="Shi Q."/>
            <person name="Liu S."/>
            <person name="Cho W.K."/>
            <person name="Kim J.Y."/>
            <person name="Xu Y."/>
            <person name="Heller-Uszynska K."/>
            <person name="Miao H."/>
            <person name="Cheng Z."/>
            <person name="Zhang S."/>
            <person name="Wu J."/>
            <person name="Yang Y."/>
            <person name="Kang H."/>
            <person name="Li M."/>
            <person name="Liang H."/>
            <person name="Ren X."/>
            <person name="Shi Z."/>
            <person name="Wen M."/>
            <person name="Jian M."/>
            <person name="Yang H."/>
            <person name="Zhang G."/>
            <person name="Yang Z."/>
            <person name="Chen R."/>
            <person name="Liu S."/>
            <person name="Li J."/>
            <person name="Ma L."/>
            <person name="Liu H."/>
            <person name="Zhou Y."/>
            <person name="Zhao J."/>
            <person name="Fang X."/>
            <person name="Li G."/>
            <person name="Fang L."/>
            <person name="Li Y."/>
            <person name="Liu D."/>
            <person name="Zheng H."/>
            <person name="Zhang Y."/>
            <person name="Qin N."/>
            <person name="Li Z."/>
            <person name="Yang G."/>
            <person name="Yang S."/>
            <person name="Bolund L."/>
            <person name="Kristiansen K."/>
            <person name="Zheng H."/>
            <person name="Li S."/>
            <person name="Zhang X."/>
            <person name="Yang H."/>
            <person name="Wang J."/>
            <person name="Sun R."/>
            <person name="Zhang B."/>
            <person name="Jiang S."/>
            <person name="Wang J."/>
            <person name="Du Y."/>
            <person name="Li S."/>
        </authorList>
    </citation>
    <scope>NUCLEOTIDE SEQUENCE [LARGE SCALE GENOMIC DNA]</scope>
    <source>
        <strain evidence="3">cv. 9930</strain>
    </source>
</reference>
<dbReference type="Proteomes" id="UP000029981">
    <property type="component" value="Chromosome 6"/>
</dbReference>
<dbReference type="AlphaFoldDB" id="A0A0A0KF90"/>
<feature type="compositionally biased region" description="Basic residues" evidence="1">
    <location>
        <begin position="1"/>
        <end position="13"/>
    </location>
</feature>
<organism evidence="2 3">
    <name type="scientific">Cucumis sativus</name>
    <name type="common">Cucumber</name>
    <dbReference type="NCBI Taxonomy" id="3659"/>
    <lineage>
        <taxon>Eukaryota</taxon>
        <taxon>Viridiplantae</taxon>
        <taxon>Streptophyta</taxon>
        <taxon>Embryophyta</taxon>
        <taxon>Tracheophyta</taxon>
        <taxon>Spermatophyta</taxon>
        <taxon>Magnoliopsida</taxon>
        <taxon>eudicotyledons</taxon>
        <taxon>Gunneridae</taxon>
        <taxon>Pentapetalae</taxon>
        <taxon>rosids</taxon>
        <taxon>fabids</taxon>
        <taxon>Cucurbitales</taxon>
        <taxon>Cucurbitaceae</taxon>
        <taxon>Benincaseae</taxon>
        <taxon>Cucumis</taxon>
    </lineage>
</organism>
<dbReference type="Gramene" id="KGN47474">
    <property type="protein sequence ID" value="KGN47474"/>
    <property type="gene ID" value="Csa_6G338060"/>
</dbReference>
<gene>
    <name evidence="2" type="ORF">Csa_6G338060</name>
</gene>
<sequence>MLNSPKSRKRKLKTPPQPPRATRAKTIEVEEPDGFGYMVEQLLFGSGSSGGSITDHPSSSSNTPRDEYVPMGILSPTPISLPPVSPNDFTSTPLAPSTSEGELSIHDYGGWEEAATGMTPLPPLYYRPKFCKP</sequence>
<evidence type="ECO:0000313" key="2">
    <source>
        <dbReference type="EMBL" id="KGN47474.1"/>
    </source>
</evidence>
<proteinExistence type="predicted"/>
<dbReference type="EMBL" id="CM002927">
    <property type="protein sequence ID" value="KGN47474.1"/>
    <property type="molecule type" value="Genomic_DNA"/>
</dbReference>
<reference evidence="2 3" key="3">
    <citation type="journal article" date="2010" name="BMC Genomics">
        <title>Transcriptome sequencing and comparative analysis of cucumber flowers with different sex types.</title>
        <authorList>
            <person name="Guo S."/>
            <person name="Zheng Y."/>
            <person name="Joung J.G."/>
            <person name="Liu S."/>
            <person name="Zhang Z."/>
            <person name="Crasta O.R."/>
            <person name="Sobral B.W."/>
            <person name="Xu Y."/>
            <person name="Huang S."/>
            <person name="Fei Z."/>
        </authorList>
    </citation>
    <scope>NUCLEOTIDE SEQUENCE [LARGE SCALE GENOMIC DNA]</scope>
    <source>
        <strain evidence="3">cv. 9930</strain>
    </source>
</reference>
<keyword evidence="3" id="KW-1185">Reference proteome</keyword>
<feature type="compositionally biased region" description="Polar residues" evidence="1">
    <location>
        <begin position="87"/>
        <end position="101"/>
    </location>
</feature>
<feature type="region of interest" description="Disordered" evidence="1">
    <location>
        <begin position="46"/>
        <end position="102"/>
    </location>
</feature>
<reference evidence="2 3" key="4">
    <citation type="journal article" date="2011" name="BMC Genomics">
        <title>RNA-Seq improves annotation of protein-coding genes in the cucumber genome.</title>
        <authorList>
            <person name="Li Z."/>
            <person name="Zhang Z."/>
            <person name="Yan P."/>
            <person name="Huang S."/>
            <person name="Fei Z."/>
            <person name="Lin K."/>
        </authorList>
    </citation>
    <scope>NUCLEOTIDE SEQUENCE [LARGE SCALE GENOMIC DNA]</scope>
    <source>
        <strain evidence="3">cv. 9930</strain>
    </source>
</reference>
<name>A0A0A0KF90_CUCSA</name>
<protein>
    <submittedName>
        <fullName evidence="2">Uncharacterized protein</fullName>
    </submittedName>
</protein>